<feature type="transmembrane region" description="Helical" evidence="1">
    <location>
        <begin position="275"/>
        <end position="295"/>
    </location>
</feature>
<evidence type="ECO:0000313" key="4">
    <source>
        <dbReference type="Proteomes" id="UP000595332"/>
    </source>
</evidence>
<dbReference type="Pfam" id="PF00892">
    <property type="entry name" value="EamA"/>
    <property type="match status" value="2"/>
</dbReference>
<dbReference type="InterPro" id="IPR037185">
    <property type="entry name" value="EmrE-like"/>
</dbReference>
<feature type="transmembrane region" description="Helical" evidence="1">
    <location>
        <begin position="38"/>
        <end position="56"/>
    </location>
</feature>
<keyword evidence="1" id="KW-0812">Transmembrane</keyword>
<sequence>MSPELSQALSQVQRATYIGCISIILWGALAFFTRLTEGVIPAFQMMAMTFGIAFILMSLRWWYQGHLGLRHLRQPKLAWLLGVGGYFGYHFCYFVAMTKAPAVEVSLLAYLWPLLIVLFAALLPGEHFKLKYLIGALLALCGCGILIGKGGVDFQSEYLTGYLLALTCAFIWSSYSVASRLVSAVPTDAVGWFCAATALLALLCHLAWETTVWPSTGAQWMGILGLGLGPVGIAFFTWDYGVKHGNLPLLGILAYAAPLISVLLLIAAGEASLSWSLLLACTAIVSGSLVAGINWKNRSSFRFK</sequence>
<dbReference type="Proteomes" id="UP000595332">
    <property type="component" value="Chromosome"/>
</dbReference>
<gene>
    <name evidence="3" type="ORF">NEJAP_3176</name>
</gene>
<feature type="domain" description="EamA" evidence="2">
    <location>
        <begin position="160"/>
        <end position="290"/>
    </location>
</feature>
<protein>
    <submittedName>
        <fullName evidence="3">DMT superfamily transporter</fullName>
    </submittedName>
</protein>
<feature type="domain" description="EamA" evidence="2">
    <location>
        <begin position="19"/>
        <end position="146"/>
    </location>
</feature>
<feature type="transmembrane region" description="Helical" evidence="1">
    <location>
        <begin position="12"/>
        <end position="32"/>
    </location>
</feature>
<dbReference type="KEGG" id="njp:NEJAP_3176"/>
<evidence type="ECO:0000256" key="1">
    <source>
        <dbReference type="SAM" id="Phobius"/>
    </source>
</evidence>
<dbReference type="InterPro" id="IPR000620">
    <property type="entry name" value="EamA_dom"/>
</dbReference>
<organism evidence="3 4">
    <name type="scientific">Neptunomonas japonica JAMM 1380</name>
    <dbReference type="NCBI Taxonomy" id="1441457"/>
    <lineage>
        <taxon>Bacteria</taxon>
        <taxon>Pseudomonadati</taxon>
        <taxon>Pseudomonadota</taxon>
        <taxon>Gammaproteobacteria</taxon>
        <taxon>Oceanospirillales</taxon>
        <taxon>Oceanospirillaceae</taxon>
        <taxon>Neptunomonas</taxon>
    </lineage>
</organism>
<feature type="transmembrane region" description="Helical" evidence="1">
    <location>
        <begin position="190"/>
        <end position="208"/>
    </location>
</feature>
<feature type="transmembrane region" description="Helical" evidence="1">
    <location>
        <begin position="250"/>
        <end position="269"/>
    </location>
</feature>
<name>A0A7R6PCD8_9GAMM</name>
<keyword evidence="1" id="KW-1133">Transmembrane helix</keyword>
<dbReference type="GO" id="GO:0016020">
    <property type="term" value="C:membrane"/>
    <property type="evidence" value="ECO:0007669"/>
    <property type="project" value="InterPro"/>
</dbReference>
<dbReference type="EMBL" id="AP014546">
    <property type="protein sequence ID" value="BBB31114.1"/>
    <property type="molecule type" value="Genomic_DNA"/>
</dbReference>
<dbReference type="AlphaFoldDB" id="A0A7R6PCD8"/>
<feature type="transmembrane region" description="Helical" evidence="1">
    <location>
        <begin position="159"/>
        <end position="178"/>
    </location>
</feature>
<feature type="transmembrane region" description="Helical" evidence="1">
    <location>
        <begin position="220"/>
        <end position="238"/>
    </location>
</feature>
<evidence type="ECO:0000313" key="3">
    <source>
        <dbReference type="EMBL" id="BBB31114.1"/>
    </source>
</evidence>
<feature type="transmembrane region" description="Helical" evidence="1">
    <location>
        <begin position="130"/>
        <end position="147"/>
    </location>
</feature>
<dbReference type="PANTHER" id="PTHR22911:SF76">
    <property type="entry name" value="EAMA DOMAIN-CONTAINING PROTEIN"/>
    <property type="match status" value="1"/>
</dbReference>
<dbReference type="PANTHER" id="PTHR22911">
    <property type="entry name" value="ACYL-MALONYL CONDENSING ENZYME-RELATED"/>
    <property type="match status" value="1"/>
</dbReference>
<feature type="transmembrane region" description="Helical" evidence="1">
    <location>
        <begin position="77"/>
        <end position="96"/>
    </location>
</feature>
<accession>A0A7R6PCD8</accession>
<feature type="transmembrane region" description="Helical" evidence="1">
    <location>
        <begin position="102"/>
        <end position="123"/>
    </location>
</feature>
<dbReference type="RefSeq" id="WP_201348238.1">
    <property type="nucleotide sequence ID" value="NZ_AP014546.1"/>
</dbReference>
<reference evidence="3 4" key="1">
    <citation type="journal article" date="2008" name="Int. J. Syst. Evol. Microbiol.">
        <title>Neptunomonas japonica sp. nov., an Osedax japonicus symbiont-like bacterium isolated from sediment adjacent to sperm whale carcasses off Kagoshima, Japan.</title>
        <authorList>
            <person name="Miyazaki M."/>
            <person name="Nogi Y."/>
            <person name="Fujiwara Y."/>
            <person name="Kawato M."/>
            <person name="Kubokawa K."/>
            <person name="Horikoshi K."/>
        </authorList>
    </citation>
    <scope>NUCLEOTIDE SEQUENCE [LARGE SCALE GENOMIC DNA]</scope>
    <source>
        <strain evidence="3 4">JAMM 1380</strain>
    </source>
</reference>
<keyword evidence="4" id="KW-1185">Reference proteome</keyword>
<proteinExistence type="predicted"/>
<dbReference type="SUPFAM" id="SSF103481">
    <property type="entry name" value="Multidrug resistance efflux transporter EmrE"/>
    <property type="match status" value="2"/>
</dbReference>
<keyword evidence="1" id="KW-0472">Membrane</keyword>
<evidence type="ECO:0000259" key="2">
    <source>
        <dbReference type="Pfam" id="PF00892"/>
    </source>
</evidence>